<sequence length="688" mass="73431">MSSGLGVVAADNRAMVPLGSDTVNHSDTAARKRHGRHYTPTPLAEFLARRALLFAPPRSTLRVLDPACGDGALLFAVYRELRAAGRDVELVGYDLDADAVRAALSSGIELACHTGDFLSAVDDLADESFDLVISNPPYVRTQQLGAPTATALRERYGLRGRIDLTHPFVATVPRLLAADGVLGLLCANRFLTTRGGANVRQVLTEELTPVELYDLGDTKLFDAAVLPAITIATRARGSEPCRYVSVYEDANARTPSSATLFDAMTAAESSTVRAGNRTFAVEVGVLATTPVVGGRRSLLGRGPAGGLGSAAVVGGIGTGAVAPGLFQMGPGAAVSPVPRVAAVAGSAESVSSPGVQGVADLPAQVAFDGVDARPARVARSAVAVSIAADEVCEDGAKLVAAARALRAQGSRMAQPETVWRMSQPSVDAWLGKISDRTWRTFGDLARIRVGIKTTADSVFISQHWDEVDSSPEPELLRDLITHHDVEPWQVTGNHGARVLYPYDTSAPRRTPVDLARFPCAARYLQSHHEQLAGRQYVLASGREWYEIWVPQRPHLWAAPKVVFPDISERPRFALDTSGAVVNGDCYWISLGDLAGSTELAYLLMGVANSTLGSSFYDAVCGNRLYAGRRRWITQYVSRLPLPDPTTPVARAIARRVQALVESGAHHHDSRVDELVADAFGVSGEPDKR</sequence>
<comment type="caution">
    <text evidence="7">The sequence shown here is derived from an EMBL/GenBank/DDBJ whole genome shotgun (WGS) entry which is preliminary data.</text>
</comment>
<dbReference type="GO" id="GO:0006304">
    <property type="term" value="P:DNA modification"/>
    <property type="evidence" value="ECO:0007669"/>
    <property type="project" value="InterPro"/>
</dbReference>
<evidence type="ECO:0000256" key="4">
    <source>
        <dbReference type="ARBA" id="ARBA00022691"/>
    </source>
</evidence>
<keyword evidence="4" id="KW-0949">S-adenosyl-L-methionine</keyword>
<dbReference type="Pfam" id="PF07669">
    <property type="entry name" value="Eco57I"/>
    <property type="match status" value="1"/>
</dbReference>
<dbReference type="InterPro" id="IPR011639">
    <property type="entry name" value="MethylTrfase_TaqI-like_dom"/>
</dbReference>
<dbReference type="InterPro" id="IPR002052">
    <property type="entry name" value="DNA_methylase_N6_adenine_CS"/>
</dbReference>
<evidence type="ECO:0000313" key="8">
    <source>
        <dbReference type="Proteomes" id="UP000612956"/>
    </source>
</evidence>
<comment type="catalytic activity">
    <reaction evidence="5">
        <text>a 2'-deoxyadenosine in DNA + S-adenosyl-L-methionine = an N(6)-methyl-2'-deoxyadenosine in DNA + S-adenosyl-L-homocysteine + H(+)</text>
        <dbReference type="Rhea" id="RHEA:15197"/>
        <dbReference type="Rhea" id="RHEA-COMP:12418"/>
        <dbReference type="Rhea" id="RHEA-COMP:12419"/>
        <dbReference type="ChEBI" id="CHEBI:15378"/>
        <dbReference type="ChEBI" id="CHEBI:57856"/>
        <dbReference type="ChEBI" id="CHEBI:59789"/>
        <dbReference type="ChEBI" id="CHEBI:90615"/>
        <dbReference type="ChEBI" id="CHEBI:90616"/>
        <dbReference type="EC" id="2.1.1.72"/>
    </reaction>
</comment>
<keyword evidence="3" id="KW-0808">Transferase</keyword>
<evidence type="ECO:0000313" key="7">
    <source>
        <dbReference type="EMBL" id="GGK61599.1"/>
    </source>
</evidence>
<protein>
    <recommendedName>
        <fullName evidence="1">site-specific DNA-methyltransferase (adenine-specific)</fullName>
        <ecNumber evidence="1">2.1.1.72</ecNumber>
    </recommendedName>
</protein>
<gene>
    <name evidence="7" type="ORF">GCM10011591_37390</name>
</gene>
<dbReference type="PANTHER" id="PTHR33841">
    <property type="entry name" value="DNA METHYLTRANSFERASE YEEA-RELATED"/>
    <property type="match status" value="1"/>
</dbReference>
<dbReference type="EMBL" id="BMMW01000004">
    <property type="protein sequence ID" value="GGK61599.1"/>
    <property type="molecule type" value="Genomic_DNA"/>
</dbReference>
<keyword evidence="2" id="KW-0489">Methyltransferase</keyword>
<dbReference type="AlphaFoldDB" id="A0A917QPA8"/>
<reference evidence="7" key="2">
    <citation type="submission" date="2020-09" db="EMBL/GenBank/DDBJ databases">
        <authorList>
            <person name="Sun Q."/>
            <person name="Zhou Y."/>
        </authorList>
    </citation>
    <scope>NUCLEOTIDE SEQUENCE</scope>
    <source>
        <strain evidence="7">CGMCC 4.7278</strain>
    </source>
</reference>
<evidence type="ECO:0000256" key="5">
    <source>
        <dbReference type="ARBA" id="ARBA00047942"/>
    </source>
</evidence>
<dbReference type="GO" id="GO:0032259">
    <property type="term" value="P:methylation"/>
    <property type="evidence" value="ECO:0007669"/>
    <property type="project" value="UniProtKB-KW"/>
</dbReference>
<proteinExistence type="predicted"/>
<feature type="domain" description="Type II methyltransferase M.TaqI-like" evidence="6">
    <location>
        <begin position="124"/>
        <end position="221"/>
    </location>
</feature>
<dbReference type="PANTHER" id="PTHR33841:SF1">
    <property type="entry name" value="DNA METHYLTRANSFERASE A"/>
    <property type="match status" value="1"/>
</dbReference>
<evidence type="ECO:0000256" key="2">
    <source>
        <dbReference type="ARBA" id="ARBA00022603"/>
    </source>
</evidence>
<keyword evidence="8" id="KW-1185">Reference proteome</keyword>
<dbReference type="SUPFAM" id="SSF53335">
    <property type="entry name" value="S-adenosyl-L-methionine-dependent methyltransferases"/>
    <property type="match status" value="1"/>
</dbReference>
<dbReference type="GO" id="GO:0003676">
    <property type="term" value="F:nucleic acid binding"/>
    <property type="evidence" value="ECO:0007669"/>
    <property type="project" value="InterPro"/>
</dbReference>
<dbReference type="CDD" id="cd02440">
    <property type="entry name" value="AdoMet_MTases"/>
    <property type="match status" value="1"/>
</dbReference>
<dbReference type="InterPro" id="IPR029063">
    <property type="entry name" value="SAM-dependent_MTases_sf"/>
</dbReference>
<dbReference type="PROSITE" id="PS00092">
    <property type="entry name" value="N6_MTASE"/>
    <property type="match status" value="1"/>
</dbReference>
<evidence type="ECO:0000259" key="6">
    <source>
        <dbReference type="Pfam" id="PF07669"/>
    </source>
</evidence>
<reference evidence="7" key="1">
    <citation type="journal article" date="2014" name="Int. J. Syst. Evol. Microbiol.">
        <title>Complete genome sequence of Corynebacterium casei LMG S-19264T (=DSM 44701T), isolated from a smear-ripened cheese.</title>
        <authorList>
            <consortium name="US DOE Joint Genome Institute (JGI-PGF)"/>
            <person name="Walter F."/>
            <person name="Albersmeier A."/>
            <person name="Kalinowski J."/>
            <person name="Ruckert C."/>
        </authorList>
    </citation>
    <scope>NUCLEOTIDE SEQUENCE</scope>
    <source>
        <strain evidence="7">CGMCC 4.7278</strain>
    </source>
</reference>
<dbReference type="EC" id="2.1.1.72" evidence="1"/>
<dbReference type="GO" id="GO:0009007">
    <property type="term" value="F:site-specific DNA-methyltransferase (adenine-specific) activity"/>
    <property type="evidence" value="ECO:0007669"/>
    <property type="project" value="UniProtKB-EC"/>
</dbReference>
<evidence type="ECO:0000256" key="1">
    <source>
        <dbReference type="ARBA" id="ARBA00011900"/>
    </source>
</evidence>
<evidence type="ECO:0000256" key="3">
    <source>
        <dbReference type="ARBA" id="ARBA00022679"/>
    </source>
</evidence>
<dbReference type="Gene3D" id="3.40.50.150">
    <property type="entry name" value="Vaccinia Virus protein VP39"/>
    <property type="match status" value="1"/>
</dbReference>
<dbReference type="Proteomes" id="UP000612956">
    <property type="component" value="Unassembled WGS sequence"/>
</dbReference>
<organism evidence="7 8">
    <name type="scientific">Nocardia camponoti</name>
    <dbReference type="NCBI Taxonomy" id="1616106"/>
    <lineage>
        <taxon>Bacteria</taxon>
        <taxon>Bacillati</taxon>
        <taxon>Actinomycetota</taxon>
        <taxon>Actinomycetes</taxon>
        <taxon>Mycobacteriales</taxon>
        <taxon>Nocardiaceae</taxon>
        <taxon>Nocardia</taxon>
    </lineage>
</organism>
<dbReference type="PRINTS" id="PR00507">
    <property type="entry name" value="N12N6MTFRASE"/>
</dbReference>
<accession>A0A917QPA8</accession>
<name>A0A917QPA8_9NOCA</name>
<dbReference type="InterPro" id="IPR050953">
    <property type="entry name" value="N4_N6_ade-DNA_methylase"/>
</dbReference>